<gene>
    <name evidence="2" type="ORF">O4G74_12200</name>
</gene>
<dbReference type="Proteomes" id="UP001083770">
    <property type="component" value="Unassembled WGS sequence"/>
</dbReference>
<protein>
    <submittedName>
        <fullName evidence="2">GNAT family N-acetyltransferase</fullName>
    </submittedName>
</protein>
<dbReference type="PANTHER" id="PTHR42791:SF1">
    <property type="entry name" value="N-ACETYLTRANSFERASE DOMAIN-CONTAINING PROTEIN"/>
    <property type="match status" value="1"/>
</dbReference>
<evidence type="ECO:0000313" key="2">
    <source>
        <dbReference type="EMBL" id="MCZ4298821.1"/>
    </source>
</evidence>
<evidence type="ECO:0000313" key="3">
    <source>
        <dbReference type="Proteomes" id="UP001083770"/>
    </source>
</evidence>
<sequence length="212" mass="23745">MTSSTRFEGMNINLPTSIRSANRRDWRQIGDITAEAFSEDPFNLWLFSGGRALRPLFRIMARDIYLKEGFCHLHGDEAATMWATHESNLRFPPLSLFQLMAAQMIHGTKGAMKRGMAAGEALEKHHPHAPHIYLFTIGTRTTARGKGLGTTMLAPVLAAADREGLPVYLENSNPANHGFYTSFGFEKIGEFSVLDESPPMAPMWREPQRPIE</sequence>
<organism evidence="2 3">
    <name type="scientific">Henriciella marina</name>
    <dbReference type="NCBI Taxonomy" id="453851"/>
    <lineage>
        <taxon>Bacteria</taxon>
        <taxon>Pseudomonadati</taxon>
        <taxon>Pseudomonadota</taxon>
        <taxon>Alphaproteobacteria</taxon>
        <taxon>Hyphomonadales</taxon>
        <taxon>Hyphomonadaceae</taxon>
        <taxon>Henriciella</taxon>
    </lineage>
</organism>
<dbReference type="InterPro" id="IPR000182">
    <property type="entry name" value="GNAT_dom"/>
</dbReference>
<feature type="domain" description="N-acetyltransferase" evidence="1">
    <location>
        <begin position="59"/>
        <end position="208"/>
    </location>
</feature>
<dbReference type="CDD" id="cd04301">
    <property type="entry name" value="NAT_SF"/>
    <property type="match status" value="1"/>
</dbReference>
<accession>A0ABT4LWR8</accession>
<dbReference type="PANTHER" id="PTHR42791">
    <property type="entry name" value="GNAT FAMILY ACETYLTRANSFERASE"/>
    <property type="match status" value="1"/>
</dbReference>
<evidence type="ECO:0000259" key="1">
    <source>
        <dbReference type="PROSITE" id="PS51186"/>
    </source>
</evidence>
<name>A0ABT4LWR8_9PROT</name>
<dbReference type="InterPro" id="IPR052523">
    <property type="entry name" value="Trichothecene_AcTrans"/>
</dbReference>
<dbReference type="RefSeq" id="WP_269402886.1">
    <property type="nucleotide sequence ID" value="NZ_JAPWGW010000004.1"/>
</dbReference>
<dbReference type="Pfam" id="PF00583">
    <property type="entry name" value="Acetyltransf_1"/>
    <property type="match status" value="1"/>
</dbReference>
<comment type="caution">
    <text evidence="2">The sequence shown here is derived from an EMBL/GenBank/DDBJ whole genome shotgun (WGS) entry which is preliminary data.</text>
</comment>
<dbReference type="InterPro" id="IPR016181">
    <property type="entry name" value="Acyl_CoA_acyltransferase"/>
</dbReference>
<dbReference type="Gene3D" id="3.40.630.30">
    <property type="match status" value="1"/>
</dbReference>
<reference evidence="2" key="1">
    <citation type="submission" date="2022-12" db="EMBL/GenBank/DDBJ databases">
        <title>Bacterial isolates from different developmental stages of Nematostella vectensis.</title>
        <authorList>
            <person name="Fraune S."/>
        </authorList>
    </citation>
    <scope>NUCLEOTIDE SEQUENCE</scope>
    <source>
        <strain evidence="2">G21632-S1</strain>
    </source>
</reference>
<proteinExistence type="predicted"/>
<dbReference type="SUPFAM" id="SSF55729">
    <property type="entry name" value="Acyl-CoA N-acyltransferases (Nat)"/>
    <property type="match status" value="1"/>
</dbReference>
<dbReference type="PROSITE" id="PS51186">
    <property type="entry name" value="GNAT"/>
    <property type="match status" value="1"/>
</dbReference>
<keyword evidence="3" id="KW-1185">Reference proteome</keyword>
<dbReference type="EMBL" id="JAPWGW010000004">
    <property type="protein sequence ID" value="MCZ4298821.1"/>
    <property type="molecule type" value="Genomic_DNA"/>
</dbReference>